<dbReference type="Pfam" id="PF13181">
    <property type="entry name" value="TPR_8"/>
    <property type="match status" value="2"/>
</dbReference>
<dbReference type="EMBL" id="BKBC01000005">
    <property type="protein sequence ID" value="GEQ20120.1"/>
    <property type="molecule type" value="Genomic_DNA"/>
</dbReference>
<protein>
    <recommendedName>
        <fullName evidence="2">Glycosyltransferase 2-like domain-containing protein</fullName>
    </recommendedName>
</protein>
<dbReference type="InterPro" id="IPR001173">
    <property type="entry name" value="Glyco_trans_2-like"/>
</dbReference>
<dbReference type="SMART" id="SM00028">
    <property type="entry name" value="TPR"/>
    <property type="match status" value="3"/>
</dbReference>
<dbReference type="PROSITE" id="PS50005">
    <property type="entry name" value="TPR"/>
    <property type="match status" value="2"/>
</dbReference>
<feature type="domain" description="Glycosyltransferase 2-like" evidence="2">
    <location>
        <begin position="3"/>
        <end position="87"/>
    </location>
</feature>
<keyword evidence="1" id="KW-0802">TPR repeat</keyword>
<dbReference type="Gene3D" id="1.25.40.10">
    <property type="entry name" value="Tetratricopeptide repeat domain"/>
    <property type="match status" value="2"/>
</dbReference>
<feature type="repeat" description="TPR" evidence="1">
    <location>
        <begin position="310"/>
        <end position="343"/>
    </location>
</feature>
<reference evidence="3 4" key="1">
    <citation type="submission" date="2019-07" db="EMBL/GenBank/DDBJ databases">
        <title>Whole genome shotgun sequence of Clostridium butyricum NBRC 3858.</title>
        <authorList>
            <person name="Hosoyama A."/>
            <person name="Uohara A."/>
            <person name="Ohji S."/>
            <person name="Ichikawa N."/>
        </authorList>
    </citation>
    <scope>NUCLEOTIDE SEQUENCE [LARGE SCALE GENOMIC DNA]</scope>
    <source>
        <strain evidence="3 4">NBRC 3858</strain>
    </source>
</reference>
<dbReference type="CDD" id="cd02511">
    <property type="entry name" value="Beta4Glucosyltransferase"/>
    <property type="match status" value="1"/>
</dbReference>
<dbReference type="InterPro" id="IPR019734">
    <property type="entry name" value="TPR_rpt"/>
</dbReference>
<evidence type="ECO:0000256" key="1">
    <source>
        <dbReference type="PROSITE-ProRule" id="PRU00339"/>
    </source>
</evidence>
<name>A0A512TIP5_CLOBU</name>
<feature type="repeat" description="TPR" evidence="1">
    <location>
        <begin position="198"/>
        <end position="231"/>
    </location>
</feature>
<dbReference type="SUPFAM" id="SSF53448">
    <property type="entry name" value="Nucleotide-diphospho-sugar transferases"/>
    <property type="match status" value="1"/>
</dbReference>
<dbReference type="AlphaFoldDB" id="A0A512TIP5"/>
<dbReference type="PANTHER" id="PTHR43630">
    <property type="entry name" value="POLY-BETA-1,6-N-ACETYL-D-GLUCOSAMINE SYNTHASE"/>
    <property type="match status" value="1"/>
</dbReference>
<comment type="caution">
    <text evidence="3">The sequence shown here is derived from an EMBL/GenBank/DDBJ whole genome shotgun (WGS) entry which is preliminary data.</text>
</comment>
<dbReference type="SUPFAM" id="SSF48452">
    <property type="entry name" value="TPR-like"/>
    <property type="match status" value="1"/>
</dbReference>
<dbReference type="Pfam" id="PF00535">
    <property type="entry name" value="Glycos_transf_2"/>
    <property type="match status" value="1"/>
</dbReference>
<evidence type="ECO:0000313" key="4">
    <source>
        <dbReference type="Proteomes" id="UP000321089"/>
    </source>
</evidence>
<evidence type="ECO:0000313" key="3">
    <source>
        <dbReference type="EMBL" id="GEQ20120.1"/>
    </source>
</evidence>
<dbReference type="RefSeq" id="WP_146867956.1">
    <property type="nucleotide sequence ID" value="NZ_BKBC01000005.1"/>
</dbReference>
<gene>
    <name evidence="3" type="ORF">CBU02nite_06260</name>
</gene>
<dbReference type="InterPro" id="IPR011990">
    <property type="entry name" value="TPR-like_helical_dom_sf"/>
</dbReference>
<dbReference type="PANTHER" id="PTHR43630:SF2">
    <property type="entry name" value="GLYCOSYLTRANSFERASE"/>
    <property type="match status" value="1"/>
</dbReference>
<dbReference type="Proteomes" id="UP000321089">
    <property type="component" value="Unassembled WGS sequence"/>
</dbReference>
<organism evidence="3 4">
    <name type="scientific">Clostridium butyricum</name>
    <dbReference type="NCBI Taxonomy" id="1492"/>
    <lineage>
        <taxon>Bacteria</taxon>
        <taxon>Bacillati</taxon>
        <taxon>Bacillota</taxon>
        <taxon>Clostridia</taxon>
        <taxon>Eubacteriales</taxon>
        <taxon>Clostridiaceae</taxon>
        <taxon>Clostridium</taxon>
    </lineage>
</organism>
<dbReference type="InterPro" id="IPR029044">
    <property type="entry name" value="Nucleotide-diphossugar_trans"/>
</dbReference>
<accession>A0A512TIP5</accession>
<evidence type="ECO:0000259" key="2">
    <source>
        <dbReference type="Pfam" id="PF00535"/>
    </source>
</evidence>
<sequence length="348" mass="40839">MLSLCMIVKNEDQNIKSCLSKVVDFVDEIIIVDTGSTDNTKNIASEFTKKVYDFKWCNDFSKARNFAISKAANDWILVLDADEFVTNFFRDNVNKFIKNSLNKKKVGRVQRINIMEDPNGNKKYIERVNRLFNRNYFNYEGIIHEQIRDLNGETYETEIVDIIVEHVGYTKEVLHRTDKIKRNISLLEVAVKNDSEDPYLYFQLGKSYYMMKDYKTSVLYFEKALSFELDFRLEYVEDLVETYGYALINSGRYSEALILENCIEIYSESPDFQFVMGLVYMNNAKFTQAVERFLKCTKFSRSNVEGITTYSAYYNIGVIYEVLGFKENAIEYYNMCGDYEPAKNRLKL</sequence>
<proteinExistence type="predicted"/>
<dbReference type="Gene3D" id="3.90.550.10">
    <property type="entry name" value="Spore Coat Polysaccharide Biosynthesis Protein SpsA, Chain A"/>
    <property type="match status" value="1"/>
</dbReference>